<dbReference type="RefSeq" id="WP_073290060.1">
    <property type="nucleotide sequence ID" value="NZ_FRCP01000020.1"/>
</dbReference>
<dbReference type="Proteomes" id="UP000184038">
    <property type="component" value="Unassembled WGS sequence"/>
</dbReference>
<evidence type="ECO:0000313" key="2">
    <source>
        <dbReference type="Proteomes" id="UP000184038"/>
    </source>
</evidence>
<organism evidence="1 2">
    <name type="scientific">Anaerosporobacter mobilis DSM 15930</name>
    <dbReference type="NCBI Taxonomy" id="1120996"/>
    <lineage>
        <taxon>Bacteria</taxon>
        <taxon>Bacillati</taxon>
        <taxon>Bacillota</taxon>
        <taxon>Clostridia</taxon>
        <taxon>Lachnospirales</taxon>
        <taxon>Lachnospiraceae</taxon>
        <taxon>Anaerosporobacter</taxon>
    </lineage>
</organism>
<evidence type="ECO:0000313" key="1">
    <source>
        <dbReference type="EMBL" id="SHM87783.1"/>
    </source>
</evidence>
<sequence>MEFFIQVSKPICLNNYDNADESLADAMETIFPLLTEGAIIMWNYIPIRLSYKYDISYMLDDIVDMLLMIRTKEKGKMEIQWLPDTFRCDWKLQWNEGTIKIKSEWGGIIGDLEKILNKNSEVCLKVNEFRGEWKKLLELVIKNLKNSGYQENQIRNMDNLLVEYNKISEEGILYQEKKIKL</sequence>
<proteinExistence type="predicted"/>
<dbReference type="AlphaFoldDB" id="A0A1M7MAH6"/>
<keyword evidence="2" id="KW-1185">Reference proteome</keyword>
<name>A0A1M7MAH6_9FIRM</name>
<dbReference type="STRING" id="1120996.SAMN02746066_03705"/>
<dbReference type="OrthoDB" id="4179823at2"/>
<reference evidence="1 2" key="1">
    <citation type="submission" date="2016-11" db="EMBL/GenBank/DDBJ databases">
        <authorList>
            <person name="Jaros S."/>
            <person name="Januszkiewicz K."/>
            <person name="Wedrychowicz H."/>
        </authorList>
    </citation>
    <scope>NUCLEOTIDE SEQUENCE [LARGE SCALE GENOMIC DNA]</scope>
    <source>
        <strain evidence="1 2">DSM 15930</strain>
    </source>
</reference>
<accession>A0A1M7MAH6</accession>
<dbReference type="EMBL" id="FRCP01000020">
    <property type="protein sequence ID" value="SHM87783.1"/>
    <property type="molecule type" value="Genomic_DNA"/>
</dbReference>
<gene>
    <name evidence="1" type="ORF">SAMN02746066_03705</name>
</gene>
<protein>
    <submittedName>
        <fullName evidence="1">Uncharacterized protein</fullName>
    </submittedName>
</protein>